<dbReference type="InterPro" id="IPR003718">
    <property type="entry name" value="OsmC/Ohr_fam"/>
</dbReference>
<proteinExistence type="predicted"/>
<dbReference type="InterPro" id="IPR036102">
    <property type="entry name" value="OsmC/Ohrsf"/>
</dbReference>
<dbReference type="SUPFAM" id="SSF82784">
    <property type="entry name" value="OsmC-like"/>
    <property type="match status" value="1"/>
</dbReference>
<dbReference type="Pfam" id="PF02566">
    <property type="entry name" value="OsmC"/>
    <property type="match status" value="1"/>
</dbReference>
<dbReference type="InterPro" id="IPR052924">
    <property type="entry name" value="OsmC/Ohr_hydroprdx_reductase"/>
</dbReference>
<dbReference type="EMBL" id="CP037867">
    <property type="protein sequence ID" value="QBM26077.1"/>
    <property type="molecule type" value="Genomic_DNA"/>
</dbReference>
<dbReference type="InterPro" id="IPR015946">
    <property type="entry name" value="KH_dom-like_a/b"/>
</dbReference>
<accession>A0A4P6WRT6</accession>
<dbReference type="AlphaFoldDB" id="A0A4P6WRT6"/>
<dbReference type="PANTHER" id="PTHR35368">
    <property type="entry name" value="HYDROPEROXIDE REDUCTASE"/>
    <property type="match status" value="1"/>
</dbReference>
<dbReference type="PANTHER" id="PTHR35368:SF1">
    <property type="entry name" value="HYDROPEROXIDE REDUCTASE"/>
    <property type="match status" value="1"/>
</dbReference>
<keyword evidence="2" id="KW-1185">Reference proteome</keyword>
<evidence type="ECO:0000313" key="1">
    <source>
        <dbReference type="EMBL" id="QBM26077.1"/>
    </source>
</evidence>
<evidence type="ECO:0000313" key="2">
    <source>
        <dbReference type="Proteomes" id="UP000293912"/>
    </source>
</evidence>
<dbReference type="KEGG" id="hpse:HPF_00210"/>
<sequence length="171" mass="17667">MTLAHIQQSIEGVTRYFAEHPEKALSTDKAATAVVEQGLRCVATGPGGETLVSDMPKGIGGAASAPTPGWYLRAALASCDATVIALRAAQLGIVLSRLEVTVDSISDDRGILGLGDGVPPGPQSVSIRVRIASDGASPEQLHEIVAWAEAHSPVGDAVRRAIPSRVEVTLV</sequence>
<organism evidence="1 2">
    <name type="scientific">Hydrogenophaga pseudoflava</name>
    <name type="common">Pseudomonas carboxydoflava</name>
    <dbReference type="NCBI Taxonomy" id="47421"/>
    <lineage>
        <taxon>Bacteria</taxon>
        <taxon>Pseudomonadati</taxon>
        <taxon>Pseudomonadota</taxon>
        <taxon>Betaproteobacteria</taxon>
        <taxon>Burkholderiales</taxon>
        <taxon>Comamonadaceae</taxon>
        <taxon>Hydrogenophaga</taxon>
    </lineage>
</organism>
<protein>
    <submittedName>
        <fullName evidence="1">OsmC-like protein</fullName>
    </submittedName>
</protein>
<dbReference type="Proteomes" id="UP000293912">
    <property type="component" value="Chromosome"/>
</dbReference>
<dbReference type="Gene3D" id="3.30.300.20">
    <property type="match status" value="1"/>
</dbReference>
<dbReference type="RefSeq" id="WP_133155378.1">
    <property type="nucleotide sequence ID" value="NZ_CP037867.1"/>
</dbReference>
<reference evidence="1 2" key="1">
    <citation type="submission" date="2019-03" db="EMBL/GenBank/DDBJ databases">
        <authorList>
            <person name="Sebastian G."/>
            <person name="Baumann P."/>
            <person name="Ruckert C."/>
            <person name="Kalinowski J."/>
            <person name="Nebel B."/>
            <person name="Takors R."/>
            <person name="Blombach B."/>
        </authorList>
    </citation>
    <scope>NUCLEOTIDE SEQUENCE [LARGE SCALE GENOMIC DNA]</scope>
    <source>
        <strain evidence="1 2">DSM 1084</strain>
    </source>
</reference>
<gene>
    <name evidence="1" type="ORF">HPF_00210</name>
</gene>
<name>A0A4P6WRT6_HYDPS</name>